<name>A0A4S4C703_9BACL</name>
<sequence length="121" mass="14174">MNKQETAKLLSVIKIAYPSFEITQPLASLWLEFLKQVPFDRAQVHLNEHIASSRFPPTIADIVRYDPKAEEKRRKELEWERHDAVIKWIDSGGDPNQFVWTEKNEESLELLPSNWISKLDS</sequence>
<dbReference type="RefSeq" id="WP_136368345.1">
    <property type="nucleotide sequence ID" value="NZ_SSOB01000003.1"/>
</dbReference>
<dbReference type="EMBL" id="SSOB01000003">
    <property type="protein sequence ID" value="THF83716.1"/>
    <property type="molecule type" value="Genomic_DNA"/>
</dbReference>
<protein>
    <submittedName>
        <fullName evidence="1">Uncharacterized protein</fullName>
    </submittedName>
</protein>
<keyword evidence="2" id="KW-1185">Reference proteome</keyword>
<organism evidence="1 2">
    <name type="scientific">Cohnella fermenti</name>
    <dbReference type="NCBI Taxonomy" id="2565925"/>
    <lineage>
        <taxon>Bacteria</taxon>
        <taxon>Bacillati</taxon>
        <taxon>Bacillota</taxon>
        <taxon>Bacilli</taxon>
        <taxon>Bacillales</taxon>
        <taxon>Paenibacillaceae</taxon>
        <taxon>Cohnella</taxon>
    </lineage>
</organism>
<dbReference type="Gene3D" id="1.10.8.200">
    <property type="entry name" value="Replisome organizer (g39p helicase loader/inhibitor protein)"/>
    <property type="match status" value="1"/>
</dbReference>
<reference evidence="1 2" key="1">
    <citation type="submission" date="2019-04" db="EMBL/GenBank/DDBJ databases">
        <title>Cohnella sp. nov. isolated from preserved vegetables.</title>
        <authorList>
            <person name="Lin S.-Y."/>
            <person name="Hung M.-H."/>
            <person name="Young C.-C."/>
        </authorList>
    </citation>
    <scope>NUCLEOTIDE SEQUENCE [LARGE SCALE GENOMIC DNA]</scope>
    <source>
        <strain evidence="1 2">CC-MHH1044</strain>
    </source>
</reference>
<dbReference type="OrthoDB" id="2625859at2"/>
<dbReference type="AlphaFoldDB" id="A0A4S4C703"/>
<proteinExistence type="predicted"/>
<accession>A0A4S4C703</accession>
<evidence type="ECO:0000313" key="1">
    <source>
        <dbReference type="EMBL" id="THF83716.1"/>
    </source>
</evidence>
<comment type="caution">
    <text evidence="1">The sequence shown here is derived from an EMBL/GenBank/DDBJ whole genome shotgun (WGS) entry which is preliminary data.</text>
</comment>
<gene>
    <name evidence="1" type="ORF">E6C55_03225</name>
</gene>
<dbReference type="Proteomes" id="UP000310636">
    <property type="component" value="Unassembled WGS sequence"/>
</dbReference>
<evidence type="ECO:0000313" key="2">
    <source>
        <dbReference type="Proteomes" id="UP000310636"/>
    </source>
</evidence>